<dbReference type="EC" id="6.6.1.1" evidence="2"/>
<dbReference type="Pfam" id="PF11965">
    <property type="entry name" value="DUF3479"/>
    <property type="match status" value="1"/>
</dbReference>
<keyword evidence="7" id="KW-0149">Chlorophyll biosynthesis</keyword>
<comment type="caution">
    <text evidence="12">The sequence shown here is derived from an EMBL/GenBank/DDBJ whole genome shotgun (WGS) entry which is preliminary data.</text>
</comment>
<dbReference type="Pfam" id="PF02514">
    <property type="entry name" value="CobN-Mg_chel"/>
    <property type="match status" value="2"/>
</dbReference>
<keyword evidence="4 12" id="KW-0436">Ligase</keyword>
<keyword evidence="5" id="KW-0547">Nucleotide-binding</keyword>
<dbReference type="InterPro" id="IPR003672">
    <property type="entry name" value="CobN/Mg_chltase"/>
</dbReference>
<evidence type="ECO:0000259" key="10">
    <source>
        <dbReference type="Pfam" id="PF02514"/>
    </source>
</evidence>
<feature type="domain" description="Magnesium chelatase subunit H N-terminal" evidence="11">
    <location>
        <begin position="3"/>
        <end position="159"/>
    </location>
</feature>
<evidence type="ECO:0000256" key="8">
    <source>
        <dbReference type="ARBA" id="ARBA00023444"/>
    </source>
</evidence>
<evidence type="ECO:0000256" key="3">
    <source>
        <dbReference type="ARBA" id="ARBA00022531"/>
    </source>
</evidence>
<dbReference type="GO" id="GO:0005524">
    <property type="term" value="F:ATP binding"/>
    <property type="evidence" value="ECO:0007669"/>
    <property type="project" value="UniProtKB-KW"/>
</dbReference>
<comment type="catalytic activity">
    <reaction evidence="9">
        <text>protoporphyrin IX + Mg(2+) + ATP + H2O = Mg-protoporphyrin IX + ADP + phosphate + 3 H(+)</text>
        <dbReference type="Rhea" id="RHEA:13961"/>
        <dbReference type="ChEBI" id="CHEBI:15377"/>
        <dbReference type="ChEBI" id="CHEBI:15378"/>
        <dbReference type="ChEBI" id="CHEBI:18420"/>
        <dbReference type="ChEBI" id="CHEBI:30616"/>
        <dbReference type="ChEBI" id="CHEBI:43474"/>
        <dbReference type="ChEBI" id="CHEBI:57306"/>
        <dbReference type="ChEBI" id="CHEBI:60492"/>
        <dbReference type="ChEBI" id="CHEBI:456216"/>
        <dbReference type="EC" id="6.6.1.1"/>
    </reaction>
</comment>
<dbReference type="AlphaFoldDB" id="T2IHL7"/>
<sequence length="1240" mass="140119">MSRIVVITGFESFNLDLYRQAAQLAQSRCPDLDIQIYSDRSLSQEPEIIENALKDADVFFASLIFDYDQVIWLRERAENIPIRLVFESALELMSLTRLGKFVIGDKPKGMPKPIKFILSKFSSGKEEDKLAGYLSFLKTGPKLLKFIPAKKVQDLRNWLIIYGYWNAGGNENFASMCWTIAEKYLKIKVGEIPEPIETPNMGLLHPDYDGYFTSPRDYLNWYQQEKSSNHPLVAVLLYRKHVITKQPYIPQLIRFFEEQELTPVPIFINGVEGHVIVRDWLTTTYETKQRNLGNKEIRSLAKNAIEVDAIVSTIGFPLVGGPAGSMEAGRQVEVAKRILTAKNIPYIVAAPLLIQDIYSWTRQGIGGLQSVVLYALPELDGAIDTVPLGGLVGNDIYIIPERVKRLTGRLKSWINLRKTETKDRKIAVILYGFPPGYGATGTAALLNVPRSLVKLLRELEKQGYDVGELPEDGEIIINQVKEADEAIITPNNAEEGQATVNVRKLEEWLGYLLKTRIEKQWKTLTETGIKTYGDEYQIGGIQLGNIWIGVQPPLGISGDPMRLMFEKDLTPHPQYAAFYKWLQNDFSADAILHFGMHGTVEWLPGSPLGNTGYSWSDILLGDIPNLYIYAANNPSESILAKRRGYGVLISHNVPPYGRAGLYKELMALRELIAEYREDTNKNEILREGIIQKIVDSGLAADCKFEEGQKLGIDFTVENAKLFSKHSLNEYFVKVYEYLQILEQRLFSSGLHTLGEIPNQEQLDSYLEAYFGENLTERERKAITSESPELQYILESANGRSETIQEAIYIRDLLKQTPEELINLLRGLNGEYIPPAPGGDLLRDGTGVLPTGRNIHALDPYRMPSPAAYERGREIAKKTIQQHIEEHGNYPETIAVLLWGLDAIKTKGESLGILLELVGAEPIKEGTGRIVRYELKPLEELEHPRIDVLANLSGIFRDTFVNIIELLDDLFQRAAEIEEDPENNFIRKHYLQLKEQGVENASARLFSNPAGDFGSLVNDQVVDGNWESSDELANTWEKRNVFSYGRKDKGQARPEILNQLLKTSERIVQEIDSVEYGLTDIQEYYGNTGGLKLAAEKQSGKKVTASFVESFSNDTNPRKLEDLLRLEYRTKLLNPKWAEAMVNQGSGGAYEVSQRMTALIGWGGTTDFQDNWVYDQAAETYALDPEMAEKLRKANPEAFRNIVGRMIEANGRGFWDAEEETLEKLRDLYDLTEEELEGVIN</sequence>
<dbReference type="Proteomes" id="UP000018348">
    <property type="component" value="Unassembled WGS sequence"/>
</dbReference>
<evidence type="ECO:0000256" key="5">
    <source>
        <dbReference type="ARBA" id="ARBA00022741"/>
    </source>
</evidence>
<evidence type="ECO:0000256" key="4">
    <source>
        <dbReference type="ARBA" id="ARBA00022598"/>
    </source>
</evidence>
<evidence type="ECO:0000256" key="2">
    <source>
        <dbReference type="ARBA" id="ARBA00012825"/>
    </source>
</evidence>
<protein>
    <recommendedName>
        <fullName evidence="2">magnesium chelatase</fullName>
        <ecNumber evidence="2">6.6.1.1</ecNumber>
    </recommendedName>
</protein>
<dbReference type="NCBIfam" id="TIGR02025">
    <property type="entry name" value="BchH"/>
    <property type="match status" value="1"/>
</dbReference>
<evidence type="ECO:0000256" key="1">
    <source>
        <dbReference type="ARBA" id="ARBA00010851"/>
    </source>
</evidence>
<dbReference type="GO" id="GO:0015979">
    <property type="term" value="P:photosynthesis"/>
    <property type="evidence" value="ECO:0007669"/>
    <property type="project" value="UniProtKB-KW"/>
</dbReference>
<comment type="pathway">
    <text evidence="8">Porphyrin-containing compound metabolism.</text>
</comment>
<evidence type="ECO:0000256" key="6">
    <source>
        <dbReference type="ARBA" id="ARBA00022840"/>
    </source>
</evidence>
<dbReference type="InterPro" id="IPR011771">
    <property type="entry name" value="BchH"/>
</dbReference>
<keyword evidence="3" id="KW-0602">Photosynthesis</keyword>
<name>T2IHL7_CROWT</name>
<feature type="domain" description="CobN/magnesium chelatase" evidence="10">
    <location>
        <begin position="806"/>
        <end position="1221"/>
    </location>
</feature>
<accession>T2IHL7</accession>
<dbReference type="GO" id="GO:0015995">
    <property type="term" value="P:chlorophyll biosynthetic process"/>
    <property type="evidence" value="ECO:0007669"/>
    <property type="project" value="UniProtKB-KW"/>
</dbReference>
<organism evidence="12 13">
    <name type="scientific">Crocosphaera watsonii WH 8502</name>
    <dbReference type="NCBI Taxonomy" id="423474"/>
    <lineage>
        <taxon>Bacteria</taxon>
        <taxon>Bacillati</taxon>
        <taxon>Cyanobacteriota</taxon>
        <taxon>Cyanophyceae</taxon>
        <taxon>Oscillatoriophycideae</taxon>
        <taxon>Chroococcales</taxon>
        <taxon>Aphanothecaceae</taxon>
        <taxon>Crocosphaera</taxon>
    </lineage>
</organism>
<dbReference type="PANTHER" id="PTHR44119:SF1">
    <property type="entry name" value="MAGNESIUM-CHELATASE SUBUNIT CHLH, CHLOROPLASTIC"/>
    <property type="match status" value="1"/>
</dbReference>
<reference evidence="12 13" key="2">
    <citation type="submission" date="2013-09" db="EMBL/GenBank/DDBJ databases">
        <title>Whole genome comparison of six Crocosphaera watsonii strains with differing phenotypes.</title>
        <authorList>
            <person name="Bench S.R."/>
            <person name="Heller P."/>
            <person name="Frank I."/>
            <person name="Arciniega M."/>
            <person name="Shilova I.N."/>
            <person name="Zehr J.P."/>
        </authorList>
    </citation>
    <scope>NUCLEOTIDE SEQUENCE [LARGE SCALE GENOMIC DNA]</scope>
    <source>
        <strain evidence="12 13">WH 8502</strain>
    </source>
</reference>
<evidence type="ECO:0000313" key="13">
    <source>
        <dbReference type="Proteomes" id="UP000018348"/>
    </source>
</evidence>
<comment type="similarity">
    <text evidence="1">Belongs to the Mg-chelatase subunit H family.</text>
</comment>
<feature type="domain" description="CobN/magnesium chelatase" evidence="10">
    <location>
        <begin position="163"/>
        <end position="780"/>
    </location>
</feature>
<dbReference type="RefSeq" id="WP_021831437.1">
    <property type="nucleotide sequence ID" value="NZ_CAQK01000676.1"/>
</dbReference>
<proteinExistence type="inferred from homology"/>
<evidence type="ECO:0000256" key="9">
    <source>
        <dbReference type="ARBA" id="ARBA00048693"/>
    </source>
</evidence>
<dbReference type="PANTHER" id="PTHR44119">
    <property type="entry name" value="MAGNESIUM-CHELATASE SUBUNIT CHLH, CHLOROPLASTIC"/>
    <property type="match status" value="1"/>
</dbReference>
<evidence type="ECO:0000259" key="11">
    <source>
        <dbReference type="Pfam" id="PF11965"/>
    </source>
</evidence>
<evidence type="ECO:0000256" key="7">
    <source>
        <dbReference type="ARBA" id="ARBA00023171"/>
    </source>
</evidence>
<dbReference type="CDD" id="cd10150">
    <property type="entry name" value="CobN_like"/>
    <property type="match status" value="1"/>
</dbReference>
<keyword evidence="6" id="KW-0067">ATP-binding</keyword>
<reference evidence="12 13" key="1">
    <citation type="submission" date="2013-01" db="EMBL/GenBank/DDBJ databases">
        <authorList>
            <person name="Bench S."/>
        </authorList>
    </citation>
    <scope>NUCLEOTIDE SEQUENCE [LARGE SCALE GENOMIC DNA]</scope>
    <source>
        <strain evidence="12 13">WH 8502</strain>
    </source>
</reference>
<evidence type="ECO:0000313" key="12">
    <source>
        <dbReference type="EMBL" id="CCQ52533.1"/>
    </source>
</evidence>
<gene>
    <name evidence="12" type="ORF">CWATWH8502_421</name>
</gene>
<dbReference type="InterPro" id="IPR022571">
    <property type="entry name" value="Mg_chelatase_H_N"/>
</dbReference>
<dbReference type="GO" id="GO:0016851">
    <property type="term" value="F:magnesium chelatase activity"/>
    <property type="evidence" value="ECO:0007669"/>
    <property type="project" value="UniProtKB-EC"/>
</dbReference>
<dbReference type="EMBL" id="CAQK01000676">
    <property type="protein sequence ID" value="CCQ52533.1"/>
    <property type="molecule type" value="Genomic_DNA"/>
</dbReference>